<dbReference type="Pfam" id="PF00441">
    <property type="entry name" value="Acyl-CoA_dh_1"/>
    <property type="match status" value="1"/>
</dbReference>
<reference key="1">
    <citation type="submission" date="2017-08" db="EMBL/GenBank/DDBJ databases">
        <title>A dynamic microbial community with high functional redundancy inhabits the cold, oxic subseafloor aquifer.</title>
        <authorList>
            <person name="Tully B.J."/>
            <person name="Wheat C.G."/>
            <person name="Glazer B.T."/>
            <person name="Huber J.A."/>
        </authorList>
    </citation>
    <scope>NUCLEOTIDE SEQUENCE [LARGE SCALE GENOMIC DNA]</scope>
</reference>
<reference evidence="8" key="2">
    <citation type="journal article" date="2018" name="ISME J.">
        <title>A dynamic microbial community with high functional redundancy inhabits the cold, oxic subseafloor aquifer.</title>
        <authorList>
            <person name="Tully B.J."/>
            <person name="Wheat C.G."/>
            <person name="Glazer B.T."/>
            <person name="Huber J.A."/>
        </authorList>
    </citation>
    <scope>NUCLEOTIDE SEQUENCE</scope>
    <source>
        <strain evidence="8">NORP83</strain>
    </source>
</reference>
<organism evidence="8">
    <name type="scientific">OCS116 cluster bacterium</name>
    <dbReference type="NCBI Taxonomy" id="2030921"/>
    <lineage>
        <taxon>Bacteria</taxon>
        <taxon>Pseudomonadati</taxon>
        <taxon>Pseudomonadota</taxon>
        <taxon>Alphaproteobacteria</taxon>
        <taxon>OCS116 cluster</taxon>
    </lineage>
</organism>
<gene>
    <name evidence="8" type="ORF">COB13_10075</name>
</gene>
<evidence type="ECO:0000256" key="1">
    <source>
        <dbReference type="ARBA" id="ARBA00001974"/>
    </source>
</evidence>
<evidence type="ECO:0000313" key="8">
    <source>
        <dbReference type="EMBL" id="PCJ00358.1"/>
    </source>
</evidence>
<dbReference type="SUPFAM" id="SSF47203">
    <property type="entry name" value="Acyl-CoA dehydrogenase C-terminal domain-like"/>
    <property type="match status" value="1"/>
</dbReference>
<dbReference type="InterPro" id="IPR037069">
    <property type="entry name" value="AcylCoA_DH/ox_N_sf"/>
</dbReference>
<dbReference type="Pfam" id="PF02771">
    <property type="entry name" value="Acyl-CoA_dh_N"/>
    <property type="match status" value="1"/>
</dbReference>
<dbReference type="EMBL" id="NVUS01000012">
    <property type="protein sequence ID" value="PCJ00358.1"/>
    <property type="molecule type" value="Genomic_DNA"/>
</dbReference>
<proteinExistence type="inferred from homology"/>
<evidence type="ECO:0000256" key="2">
    <source>
        <dbReference type="ARBA" id="ARBA00009347"/>
    </source>
</evidence>
<accession>A0A2A4Z1B3</accession>
<evidence type="ECO:0000259" key="6">
    <source>
        <dbReference type="Pfam" id="PF00441"/>
    </source>
</evidence>
<dbReference type="GO" id="GO:0050660">
    <property type="term" value="F:flavin adenine dinucleotide binding"/>
    <property type="evidence" value="ECO:0007669"/>
    <property type="project" value="InterPro"/>
</dbReference>
<evidence type="ECO:0000256" key="4">
    <source>
        <dbReference type="ARBA" id="ARBA00022827"/>
    </source>
</evidence>
<dbReference type="Gene3D" id="2.40.110.10">
    <property type="entry name" value="Butyryl-CoA Dehydrogenase, subunit A, domain 2"/>
    <property type="match status" value="1"/>
</dbReference>
<comment type="cofactor">
    <cofactor evidence="1">
        <name>FAD</name>
        <dbReference type="ChEBI" id="CHEBI:57692"/>
    </cofactor>
</comment>
<dbReference type="Gene3D" id="1.20.140.10">
    <property type="entry name" value="Butyryl-CoA Dehydrogenase, subunit A, domain 3"/>
    <property type="match status" value="1"/>
</dbReference>
<name>A0A2A4Z1B3_9PROT</name>
<sequence length="361" mass="38720">MSILEIFMPSEDVAMIGDVARRWLDDVYVSAPNGFDADKWSEMAKMGWQGILAPEGQGGSGLAVGTGLMLAHEMGRALVVEPFVSSAIVGVGLALGMEDLLCGLADGARIAGIAGLFGGITAEPSSEGFRLRGTARFVMGGAELTDILVIARLPDDCEAIFCLQANAPGLIRNDYTSVDNRRLCNLKFDDVAIGSIIPGPIEGRSVLIAKARAVHNAALAFEAVGAMDHCNEITRQYLNERKQFEKPLASFQALGHKVAEMYADTELARTMAAMIITPDGTPASSELEARALALITLVSRTLGERAIQLHGGMGMTEEMEVGRYFKRLLYLSSMMGGETVPRHRIIEDLLADAESVQKDKS</sequence>
<keyword evidence="5" id="KW-0560">Oxidoreductase</keyword>
<dbReference type="InterPro" id="IPR036250">
    <property type="entry name" value="AcylCo_DH-like_C"/>
</dbReference>
<dbReference type="InterPro" id="IPR009100">
    <property type="entry name" value="AcylCoA_DH/oxidase_NM_dom_sf"/>
</dbReference>
<dbReference type="InterPro" id="IPR046373">
    <property type="entry name" value="Acyl-CoA_Oxase/DH_mid-dom_sf"/>
</dbReference>
<evidence type="ECO:0000256" key="3">
    <source>
        <dbReference type="ARBA" id="ARBA00022630"/>
    </source>
</evidence>
<comment type="caution">
    <text evidence="8">The sequence shown here is derived from an EMBL/GenBank/DDBJ whole genome shotgun (WGS) entry which is preliminary data.</text>
</comment>
<evidence type="ECO:0000256" key="5">
    <source>
        <dbReference type="ARBA" id="ARBA00023002"/>
    </source>
</evidence>
<keyword evidence="3" id="KW-0285">Flavoprotein</keyword>
<dbReference type="GO" id="GO:0003995">
    <property type="term" value="F:acyl-CoA dehydrogenase activity"/>
    <property type="evidence" value="ECO:0007669"/>
    <property type="project" value="TreeGrafter"/>
</dbReference>
<dbReference type="PANTHER" id="PTHR43884">
    <property type="entry name" value="ACYL-COA DEHYDROGENASE"/>
    <property type="match status" value="1"/>
</dbReference>
<comment type="similarity">
    <text evidence="2">Belongs to the acyl-CoA dehydrogenase family.</text>
</comment>
<feature type="domain" description="Acyl-CoA dehydrogenase/oxidase C-terminal" evidence="6">
    <location>
        <begin position="217"/>
        <end position="348"/>
    </location>
</feature>
<evidence type="ECO:0008006" key="9">
    <source>
        <dbReference type="Google" id="ProtNLM"/>
    </source>
</evidence>
<dbReference type="SUPFAM" id="SSF56645">
    <property type="entry name" value="Acyl-CoA dehydrogenase NM domain-like"/>
    <property type="match status" value="1"/>
</dbReference>
<feature type="domain" description="Acyl-CoA dehydrogenase/oxidase N-terminal" evidence="7">
    <location>
        <begin position="15"/>
        <end position="80"/>
    </location>
</feature>
<dbReference type="InterPro" id="IPR013786">
    <property type="entry name" value="AcylCoA_DH/ox_N"/>
</dbReference>
<protein>
    <recommendedName>
        <fullName evidence="9">Acyl-CoA dehydrogenase</fullName>
    </recommendedName>
</protein>
<dbReference type="InterPro" id="IPR009075">
    <property type="entry name" value="AcylCo_DH/oxidase_C"/>
</dbReference>
<dbReference type="PANTHER" id="PTHR43884:SF20">
    <property type="entry name" value="ACYL-COA DEHYDROGENASE FADE28"/>
    <property type="match status" value="1"/>
</dbReference>
<dbReference type="Gene3D" id="1.10.540.10">
    <property type="entry name" value="Acyl-CoA dehydrogenase/oxidase, N-terminal domain"/>
    <property type="match status" value="1"/>
</dbReference>
<evidence type="ECO:0000259" key="7">
    <source>
        <dbReference type="Pfam" id="PF02771"/>
    </source>
</evidence>
<keyword evidence="4" id="KW-0274">FAD</keyword>
<dbReference type="AlphaFoldDB" id="A0A2A4Z1B3"/>